<dbReference type="PANTHER" id="PTHR33498:SF1">
    <property type="entry name" value="TRANSPOSASE FOR INSERTION SEQUENCE ELEMENT IS1557"/>
    <property type="match status" value="1"/>
</dbReference>
<sequence length="546" mass="62605">MELLQSLLPDPIHLRLESWTLDRAQKQLTLTIRATQSTTPCPLCQGLTQRIHSRYQRTLRDLPCAHYAVKLRLQVRKFFCTNPLCQRRIFTERLPQVTLPWARRTVRLAEQFVAIGLALGGAAGVRLSRTLGHPMSLNCLLHLVSQRPLPALAVPKTLGVDDFAFRKGQTYGTVLVDLDQHRPIALLPDREANTLAEWLKQHPGVEVLSRDRSRSYKQGMSEGAAEAVQVADRFHLLQNLAEVLESFFATQSKALKTVDLAHHRTPEPELEKPTQALIQRQQRAQQRRERRLANYEQVHQLRQQGFSVPDIAHHLAMGERTVFRYLASPEFPEWQPHPRHTRKSSLDPYKTYLIEQWNGGQRQTKLLFVQIQQQGYRGSYATVARYTHYLRQVQRQSLNVQYGRGQVPPHLSHPRPPLSARRATWLVLKPAKQRSEDQQALLARLHEHPDLTGAIDLVQGFAQLVRQRQSEQLDPWLEQATSSSLSLFQRFAKSLQEDYAAVKAGVTLHISNGQVEGQINRLKMLKRQMYGRAGLPLLSRRFLLAC</sequence>
<dbReference type="InterPro" id="IPR029261">
    <property type="entry name" value="Transposase_Znf"/>
</dbReference>
<dbReference type="HOGENOM" id="CLU_029608_5_1_3"/>
<dbReference type="InterPro" id="IPR002560">
    <property type="entry name" value="Transposase_DDE"/>
</dbReference>
<geneLocation type="plasmid" evidence="3">
    <name>pP742502</name>
</geneLocation>
<dbReference type="Pfam" id="PF01610">
    <property type="entry name" value="DDE_Tnp_ISL3"/>
    <property type="match status" value="2"/>
</dbReference>
<gene>
    <name evidence="3" type="ordered locus">Cyan7425_0035</name>
    <name evidence="4" type="ordered locus">Cyan7425_0088</name>
</gene>
<evidence type="ECO:0000256" key="1">
    <source>
        <dbReference type="SAM" id="MobiDB-lite"/>
    </source>
</evidence>
<dbReference type="KEGG" id="cyn:Cyan7425_0088"/>
<dbReference type="EMBL" id="CP001346">
    <property type="protein sequence ID" value="ACL47750.1"/>
    <property type="molecule type" value="Genomic_DNA"/>
</dbReference>
<feature type="compositionally biased region" description="Low complexity" evidence="1">
    <location>
        <begin position="275"/>
        <end position="284"/>
    </location>
</feature>
<dbReference type="InterPro" id="IPR047951">
    <property type="entry name" value="Transpos_ISL3"/>
</dbReference>
<proteinExistence type="predicted"/>
<dbReference type="InterPro" id="IPR017894">
    <property type="entry name" value="HTH_IS21_transposase_type"/>
</dbReference>
<dbReference type="NCBIfam" id="NF033550">
    <property type="entry name" value="transpos_ISL3"/>
    <property type="match status" value="1"/>
</dbReference>
<feature type="domain" description="HTH IS21-type" evidence="2">
    <location>
        <begin position="293"/>
        <end position="357"/>
    </location>
</feature>
<organism evidence="3">
    <name type="scientific">Cyanothece sp. (strain PCC 7425 / ATCC 29141)</name>
    <dbReference type="NCBI Taxonomy" id="395961"/>
    <lineage>
        <taxon>Bacteria</taxon>
        <taxon>Bacillati</taxon>
        <taxon>Cyanobacteriota</taxon>
        <taxon>Cyanophyceae</taxon>
        <taxon>Gomontiellales</taxon>
        <taxon>Cyanothecaceae</taxon>
        <taxon>Cyanothece</taxon>
    </lineage>
</organism>
<evidence type="ECO:0000259" key="2">
    <source>
        <dbReference type="PROSITE" id="PS50531"/>
    </source>
</evidence>
<dbReference type="KEGG" id="cyn:Cyan7425_0035"/>
<dbReference type="PROSITE" id="PS50531">
    <property type="entry name" value="HTH_IS21"/>
    <property type="match status" value="1"/>
</dbReference>
<evidence type="ECO:0000313" key="4">
    <source>
        <dbReference type="EMBL" id="ACL47791.1"/>
    </source>
</evidence>
<accession>B8HZA2</accession>
<reference evidence="3" key="1">
    <citation type="submission" date="2009-01" db="EMBL/GenBank/DDBJ databases">
        <title>Complete sequence of plasmid2 Cyanothece sp. PCC 7425.</title>
        <authorList>
            <consortium name="US DOE Joint Genome Institute"/>
            <person name="Lucas S."/>
            <person name="Copeland A."/>
            <person name="Lapidus A."/>
            <person name="Glavina del Rio T."/>
            <person name="Dalin E."/>
            <person name="Tice H."/>
            <person name="Bruce D."/>
            <person name="Goodwin L."/>
            <person name="Pitluck S."/>
            <person name="Sims D."/>
            <person name="Meineke L."/>
            <person name="Brettin T."/>
            <person name="Detter J.C."/>
            <person name="Han C."/>
            <person name="Larimer F."/>
            <person name="Land M."/>
            <person name="Hauser L."/>
            <person name="Kyrpides N."/>
            <person name="Ovchinnikova G."/>
            <person name="Liberton M."/>
            <person name="Stoeckel J."/>
            <person name="Banerjee A."/>
            <person name="Singh A."/>
            <person name="Page L."/>
            <person name="Sato H."/>
            <person name="Zhao L."/>
            <person name="Sherman L."/>
            <person name="Pakrasi H."/>
            <person name="Richardson P."/>
        </authorList>
    </citation>
    <scope>NUCLEOTIDE SEQUENCE</scope>
    <source>
        <strain evidence="3">PCC 7425</strain>
        <plasmid evidence="3">pP742502</plasmid>
    </source>
</reference>
<dbReference type="eggNOG" id="COG3464">
    <property type="taxonomic scope" value="Bacteria"/>
</dbReference>
<dbReference type="OrthoDB" id="524863at2"/>
<protein>
    <submittedName>
        <fullName evidence="3">Transposase IS204/IS1001/IS1096/IS1165 family protein</fullName>
    </submittedName>
</protein>
<keyword evidence="3" id="KW-0614">Plasmid</keyword>
<dbReference type="PANTHER" id="PTHR33498">
    <property type="entry name" value="TRANSPOSASE FOR INSERTION SEQUENCE ELEMENT IS1557"/>
    <property type="match status" value="1"/>
</dbReference>
<dbReference type="Pfam" id="PF14690">
    <property type="entry name" value="Zn_ribbon_ISL3"/>
    <property type="match status" value="1"/>
</dbReference>
<dbReference type="AlphaFoldDB" id="B8HZA2"/>
<dbReference type="Gene3D" id="1.10.10.60">
    <property type="entry name" value="Homeodomain-like"/>
    <property type="match status" value="1"/>
</dbReference>
<name>B8HZA2_CYAP4</name>
<evidence type="ECO:0000313" key="3">
    <source>
        <dbReference type="EMBL" id="ACL47750.1"/>
    </source>
</evidence>
<dbReference type="EMBL" id="CP001346">
    <property type="protein sequence ID" value="ACL47791.1"/>
    <property type="molecule type" value="Genomic_DNA"/>
</dbReference>
<feature type="region of interest" description="Disordered" evidence="1">
    <location>
        <begin position="265"/>
        <end position="285"/>
    </location>
</feature>